<dbReference type="InterPro" id="IPR006439">
    <property type="entry name" value="HAD-SF_hydro_IA"/>
</dbReference>
<dbReference type="PANTHER" id="PTHR42896:SF2">
    <property type="entry name" value="CBBY-LIKE PROTEIN"/>
    <property type="match status" value="1"/>
</dbReference>
<dbReference type="SUPFAM" id="SSF56784">
    <property type="entry name" value="HAD-like"/>
    <property type="match status" value="1"/>
</dbReference>
<proteinExistence type="predicted"/>
<evidence type="ECO:0000313" key="1">
    <source>
        <dbReference type="EMBL" id="PZO56716.1"/>
    </source>
</evidence>
<protein>
    <submittedName>
        <fullName evidence="1">Phosphatase</fullName>
    </submittedName>
</protein>
<dbReference type="NCBIfam" id="TIGR01509">
    <property type="entry name" value="HAD-SF-IA-v3"/>
    <property type="match status" value="1"/>
</dbReference>
<organism evidence="1 2">
    <name type="scientific">Phormidesmis priestleyi</name>
    <dbReference type="NCBI Taxonomy" id="268141"/>
    <lineage>
        <taxon>Bacteria</taxon>
        <taxon>Bacillati</taxon>
        <taxon>Cyanobacteriota</taxon>
        <taxon>Cyanophyceae</taxon>
        <taxon>Leptolyngbyales</taxon>
        <taxon>Leptolyngbyaceae</taxon>
        <taxon>Phormidesmis</taxon>
    </lineage>
</organism>
<dbReference type="EMBL" id="QBMP01000064">
    <property type="protein sequence ID" value="PZO56716.1"/>
    <property type="molecule type" value="Genomic_DNA"/>
</dbReference>
<dbReference type="SFLD" id="SFLDS00003">
    <property type="entry name" value="Haloacid_Dehalogenase"/>
    <property type="match status" value="1"/>
</dbReference>
<dbReference type="SFLD" id="SFLDG01135">
    <property type="entry name" value="C1.5.6:_HAD__Beta-PGM__Phospha"/>
    <property type="match status" value="1"/>
</dbReference>
<dbReference type="InterPro" id="IPR023198">
    <property type="entry name" value="PGP-like_dom2"/>
</dbReference>
<dbReference type="InterPro" id="IPR023214">
    <property type="entry name" value="HAD_sf"/>
</dbReference>
<dbReference type="GO" id="GO:0016787">
    <property type="term" value="F:hydrolase activity"/>
    <property type="evidence" value="ECO:0007669"/>
    <property type="project" value="InterPro"/>
</dbReference>
<gene>
    <name evidence="1" type="ORF">DCF15_08225</name>
</gene>
<reference evidence="2" key="1">
    <citation type="submission" date="2018-04" db="EMBL/GenBank/DDBJ databases">
        <authorList>
            <person name="Cornet L."/>
        </authorList>
    </citation>
    <scope>NUCLEOTIDE SEQUENCE [LARGE SCALE GENOMIC DNA]</scope>
</reference>
<name>A0A2W4XHK2_9CYAN</name>
<dbReference type="InterPro" id="IPR036412">
    <property type="entry name" value="HAD-like_sf"/>
</dbReference>
<accession>A0A2W4XHK2</accession>
<reference evidence="1 2" key="2">
    <citation type="submission" date="2018-06" db="EMBL/GenBank/DDBJ databases">
        <title>Metagenomic assembly of (sub)arctic Cyanobacteria and their associated microbiome from non-axenic cultures.</title>
        <authorList>
            <person name="Baurain D."/>
        </authorList>
    </citation>
    <scope>NUCLEOTIDE SEQUENCE [LARGE SCALE GENOMIC DNA]</scope>
    <source>
        <strain evidence="1">ULC027bin1</strain>
    </source>
</reference>
<dbReference type="Gene3D" id="1.10.150.240">
    <property type="entry name" value="Putative phosphatase, domain 2"/>
    <property type="match status" value="1"/>
</dbReference>
<dbReference type="Gene3D" id="3.40.50.1000">
    <property type="entry name" value="HAD superfamily/HAD-like"/>
    <property type="match status" value="1"/>
</dbReference>
<dbReference type="SFLD" id="SFLDF00035">
    <property type="entry name" value="phosphoglycolate_phosphatase"/>
    <property type="match status" value="1"/>
</dbReference>
<dbReference type="InterPro" id="IPR044999">
    <property type="entry name" value="CbbY-like"/>
</dbReference>
<dbReference type="SFLD" id="SFLDG01129">
    <property type="entry name" value="C1.5:_HAD__Beta-PGM__Phosphata"/>
    <property type="match status" value="1"/>
</dbReference>
<sequence length="259" mass="28081">MASSTAQLKALIFDVDGTLAETERDGHRPAFNQAFTDAGLDWQWSEALYGDLLEISGGKERILAYIQQSQPNFVLPSGFSDLTEFIKHLHATKTTYYKQYAAAGKIPLRPGVERLLTEARAKGVRLAIATTTTPANVQALLENTLGADSLSWFEVIAAGDMVPKKKPAPDIFEYALAHLKLSPENCLGFEDTNNGLLSATQTGLKTIVTVNDYTRQQDFAKATLVISDFGEPDKPFQVIAGNAHGAGYFDIALAEAVLA</sequence>
<evidence type="ECO:0000313" key="2">
    <source>
        <dbReference type="Proteomes" id="UP000249794"/>
    </source>
</evidence>
<dbReference type="Pfam" id="PF00702">
    <property type="entry name" value="Hydrolase"/>
    <property type="match status" value="1"/>
</dbReference>
<dbReference type="PRINTS" id="PR00413">
    <property type="entry name" value="HADHALOGNASE"/>
</dbReference>
<dbReference type="AlphaFoldDB" id="A0A2W4XHK2"/>
<comment type="caution">
    <text evidence="1">The sequence shown here is derived from an EMBL/GenBank/DDBJ whole genome shotgun (WGS) entry which is preliminary data.</text>
</comment>
<dbReference type="PANTHER" id="PTHR42896">
    <property type="entry name" value="XYLULOSE-1,5-BISPHOSPHATE (XUBP) PHOSPHATASE"/>
    <property type="match status" value="1"/>
</dbReference>
<dbReference type="CDD" id="cd07528">
    <property type="entry name" value="HAD_CbbY-like"/>
    <property type="match status" value="1"/>
</dbReference>
<dbReference type="Proteomes" id="UP000249794">
    <property type="component" value="Unassembled WGS sequence"/>
</dbReference>